<gene>
    <name evidence="2" type="ORF">C1645_850862</name>
    <name evidence="3" type="ORF">C1645_850873</name>
</gene>
<organism evidence="2 4">
    <name type="scientific">Glomus cerebriforme</name>
    <dbReference type="NCBI Taxonomy" id="658196"/>
    <lineage>
        <taxon>Eukaryota</taxon>
        <taxon>Fungi</taxon>
        <taxon>Fungi incertae sedis</taxon>
        <taxon>Mucoromycota</taxon>
        <taxon>Glomeromycotina</taxon>
        <taxon>Glomeromycetes</taxon>
        <taxon>Glomerales</taxon>
        <taxon>Glomeraceae</taxon>
        <taxon>Glomus</taxon>
    </lineage>
</organism>
<feature type="signal peptide" evidence="1">
    <location>
        <begin position="1"/>
        <end position="26"/>
    </location>
</feature>
<sequence length="124" mass="14350">MQYSIVSRNLIFIIFTFFVVAHMTQAYNVSFIAGDCYGIWHTYVTDCNGKVIHDVGFKPCDFIGHFFKWYDAPSVFCVHAYPQLFPKRNRYISYTNVNACLEVDGNEFDWSLTDIPVSGVDCEF</sequence>
<dbReference type="Proteomes" id="UP000265703">
    <property type="component" value="Unassembled WGS sequence"/>
</dbReference>
<dbReference type="OrthoDB" id="2310457at2759"/>
<reference evidence="2 4" key="1">
    <citation type="submission" date="2018-06" db="EMBL/GenBank/DDBJ databases">
        <title>Comparative genomics reveals the genomic features of Rhizophagus irregularis, R. cerebriforme, R. diaphanum and Gigaspora rosea, and their symbiotic lifestyle signature.</title>
        <authorList>
            <person name="Morin E."/>
            <person name="San Clemente H."/>
            <person name="Chen E.C.H."/>
            <person name="De La Providencia I."/>
            <person name="Hainaut M."/>
            <person name="Kuo A."/>
            <person name="Kohler A."/>
            <person name="Murat C."/>
            <person name="Tang N."/>
            <person name="Roy S."/>
            <person name="Loubradou J."/>
            <person name="Henrissat B."/>
            <person name="Grigoriev I.V."/>
            <person name="Corradi N."/>
            <person name="Roux C."/>
            <person name="Martin F.M."/>
        </authorList>
    </citation>
    <scope>NUCLEOTIDE SEQUENCE [LARGE SCALE GENOMIC DNA]</scope>
    <source>
        <strain evidence="2 4">DAOM 227022</strain>
    </source>
</reference>
<dbReference type="EMBL" id="QKYT01000217">
    <property type="protein sequence ID" value="RIA89498.1"/>
    <property type="molecule type" value="Genomic_DNA"/>
</dbReference>
<accession>A0A397SU52</accession>
<proteinExistence type="predicted"/>
<keyword evidence="4" id="KW-1185">Reference proteome</keyword>
<dbReference type="AlphaFoldDB" id="A0A397SU52"/>
<name>A0A397SU52_9GLOM</name>
<evidence type="ECO:0000313" key="2">
    <source>
        <dbReference type="EMBL" id="RIA89498.1"/>
    </source>
</evidence>
<keyword evidence="1" id="KW-0732">Signal</keyword>
<protein>
    <submittedName>
        <fullName evidence="2">Uncharacterized protein</fullName>
    </submittedName>
</protein>
<feature type="chain" id="PRO_5036074702" evidence="1">
    <location>
        <begin position="27"/>
        <end position="124"/>
    </location>
</feature>
<evidence type="ECO:0000313" key="4">
    <source>
        <dbReference type="Proteomes" id="UP000265703"/>
    </source>
</evidence>
<dbReference type="EMBL" id="QKYT01000217">
    <property type="protein sequence ID" value="RIA89513.1"/>
    <property type="molecule type" value="Genomic_DNA"/>
</dbReference>
<evidence type="ECO:0000313" key="3">
    <source>
        <dbReference type="EMBL" id="RIA89513.1"/>
    </source>
</evidence>
<evidence type="ECO:0000256" key="1">
    <source>
        <dbReference type="SAM" id="SignalP"/>
    </source>
</evidence>
<comment type="caution">
    <text evidence="2">The sequence shown here is derived from an EMBL/GenBank/DDBJ whole genome shotgun (WGS) entry which is preliminary data.</text>
</comment>